<gene>
    <name evidence="2" type="ORF">AVDCRST_MAG73-801</name>
</gene>
<feature type="compositionally biased region" description="Pro residues" evidence="1">
    <location>
        <begin position="170"/>
        <end position="180"/>
    </location>
</feature>
<feature type="compositionally biased region" description="Basic and acidic residues" evidence="1">
    <location>
        <begin position="68"/>
        <end position="83"/>
    </location>
</feature>
<dbReference type="AlphaFoldDB" id="A0A6J4TQL5"/>
<feature type="compositionally biased region" description="Basic and acidic residues" evidence="1">
    <location>
        <begin position="23"/>
        <end position="32"/>
    </location>
</feature>
<evidence type="ECO:0000313" key="2">
    <source>
        <dbReference type="EMBL" id="CAA9529533.1"/>
    </source>
</evidence>
<dbReference type="EMBL" id="CADCWE010000046">
    <property type="protein sequence ID" value="CAA9529533.1"/>
    <property type="molecule type" value="Genomic_DNA"/>
</dbReference>
<proteinExistence type="predicted"/>
<feature type="compositionally biased region" description="Basic residues" evidence="1">
    <location>
        <begin position="144"/>
        <end position="169"/>
    </location>
</feature>
<organism evidence="2">
    <name type="scientific">uncultured Thermomicrobiales bacterium</name>
    <dbReference type="NCBI Taxonomy" id="1645740"/>
    <lineage>
        <taxon>Bacteria</taxon>
        <taxon>Pseudomonadati</taxon>
        <taxon>Thermomicrobiota</taxon>
        <taxon>Thermomicrobia</taxon>
        <taxon>Thermomicrobiales</taxon>
        <taxon>environmental samples</taxon>
    </lineage>
</organism>
<feature type="non-terminal residue" evidence="2">
    <location>
        <position position="1"/>
    </location>
</feature>
<evidence type="ECO:0000256" key="1">
    <source>
        <dbReference type="SAM" id="MobiDB-lite"/>
    </source>
</evidence>
<feature type="region of interest" description="Disordered" evidence="1">
    <location>
        <begin position="1"/>
        <end position="180"/>
    </location>
</feature>
<feature type="compositionally biased region" description="Basic residues" evidence="1">
    <location>
        <begin position="120"/>
        <end position="133"/>
    </location>
</feature>
<feature type="compositionally biased region" description="Basic residues" evidence="1">
    <location>
        <begin position="84"/>
        <end position="98"/>
    </location>
</feature>
<feature type="non-terminal residue" evidence="2">
    <location>
        <position position="180"/>
    </location>
</feature>
<feature type="compositionally biased region" description="Low complexity" evidence="1">
    <location>
        <begin position="1"/>
        <end position="20"/>
    </location>
</feature>
<protein>
    <submittedName>
        <fullName evidence="2">Uncharacterized protein</fullName>
    </submittedName>
</protein>
<reference evidence="2" key="1">
    <citation type="submission" date="2020-02" db="EMBL/GenBank/DDBJ databases">
        <authorList>
            <person name="Meier V. D."/>
        </authorList>
    </citation>
    <scope>NUCLEOTIDE SEQUENCE</scope>
    <source>
        <strain evidence="2">AVDCRST_MAG73</strain>
    </source>
</reference>
<name>A0A6J4TQL5_9BACT</name>
<accession>A0A6J4TQL5</accession>
<sequence>GGQGQPAGPAVGPGAAVRGPRPGGRDRDHAPDARQGARAVGEAAVVGERRADRLRRLAGAGPGAVRRARNDGPGHRRDPEPPRLRRHQPAPRAGRRPRPAAAVARPLGHREPAPPGPGRPLRRGPLRGHRRQRAAAAGGAAQHHDRRPARPRPPRPRPRPPPPRPRRPRNPPAPRPPGRM</sequence>
<feature type="compositionally biased region" description="Low complexity" evidence="1">
    <location>
        <begin position="36"/>
        <end position="46"/>
    </location>
</feature>